<name>A0A0V0S6Y2_9BILA</name>
<keyword evidence="2" id="KW-1185">Reference proteome</keyword>
<evidence type="ECO:0000313" key="1">
    <source>
        <dbReference type="EMBL" id="KRX22475.1"/>
    </source>
</evidence>
<proteinExistence type="predicted"/>
<accession>A0A0V0S6Y2</accession>
<comment type="caution">
    <text evidence="1">The sequence shown here is derived from an EMBL/GenBank/DDBJ whole genome shotgun (WGS) entry which is preliminary data.</text>
</comment>
<organism evidence="1 2">
    <name type="scientific">Trichinella nelsoni</name>
    <dbReference type="NCBI Taxonomy" id="6336"/>
    <lineage>
        <taxon>Eukaryota</taxon>
        <taxon>Metazoa</taxon>
        <taxon>Ecdysozoa</taxon>
        <taxon>Nematoda</taxon>
        <taxon>Enoplea</taxon>
        <taxon>Dorylaimia</taxon>
        <taxon>Trichinellida</taxon>
        <taxon>Trichinellidae</taxon>
        <taxon>Trichinella</taxon>
    </lineage>
</organism>
<dbReference type="AlphaFoldDB" id="A0A0V0S6Y2"/>
<gene>
    <name evidence="1" type="ORF">T07_14843</name>
</gene>
<dbReference type="EMBL" id="JYDL01000031">
    <property type="protein sequence ID" value="KRX22475.1"/>
    <property type="molecule type" value="Genomic_DNA"/>
</dbReference>
<dbReference type="Proteomes" id="UP000054630">
    <property type="component" value="Unassembled WGS sequence"/>
</dbReference>
<sequence>MHWKNEMELIDEKAPIQKSGILFHVIEGEHLILCFIFESIRKITKMRVTWSRNVKQKIDMEFNTFEQVFIIRKE</sequence>
<evidence type="ECO:0000313" key="2">
    <source>
        <dbReference type="Proteomes" id="UP000054630"/>
    </source>
</evidence>
<reference evidence="1 2" key="1">
    <citation type="submission" date="2015-01" db="EMBL/GenBank/DDBJ databases">
        <title>Evolution of Trichinella species and genotypes.</title>
        <authorList>
            <person name="Korhonen P.K."/>
            <person name="Edoardo P."/>
            <person name="Giuseppe L.R."/>
            <person name="Gasser R.B."/>
        </authorList>
    </citation>
    <scope>NUCLEOTIDE SEQUENCE [LARGE SCALE GENOMIC DNA]</scope>
    <source>
        <strain evidence="1">ISS37</strain>
    </source>
</reference>
<protein>
    <submittedName>
        <fullName evidence="1">Uncharacterized protein</fullName>
    </submittedName>
</protein>